<dbReference type="Gene3D" id="1.10.630.10">
    <property type="entry name" value="Cytochrome P450"/>
    <property type="match status" value="1"/>
</dbReference>
<dbReference type="PANTHER" id="PTHR46206:SF2">
    <property type="entry name" value="CYTOCHROME P450 MONOOXYGENASE AUSG-RELATED"/>
    <property type="match status" value="1"/>
</dbReference>
<organism evidence="11 12">
    <name type="scientific">Helicocarpus griseus UAMH5409</name>
    <dbReference type="NCBI Taxonomy" id="1447875"/>
    <lineage>
        <taxon>Eukaryota</taxon>
        <taxon>Fungi</taxon>
        <taxon>Dikarya</taxon>
        <taxon>Ascomycota</taxon>
        <taxon>Pezizomycotina</taxon>
        <taxon>Eurotiomycetes</taxon>
        <taxon>Eurotiomycetidae</taxon>
        <taxon>Onygenales</taxon>
        <taxon>Ajellomycetaceae</taxon>
        <taxon>Helicocarpus</taxon>
    </lineage>
</organism>
<evidence type="ECO:0000256" key="6">
    <source>
        <dbReference type="ARBA" id="ARBA00023004"/>
    </source>
</evidence>
<keyword evidence="10" id="KW-1133">Transmembrane helix</keyword>
<dbReference type="AlphaFoldDB" id="A0A2B7WH57"/>
<comment type="caution">
    <text evidence="11">The sequence shown here is derived from an EMBL/GenBank/DDBJ whole genome shotgun (WGS) entry which is preliminary data.</text>
</comment>
<evidence type="ECO:0000313" key="12">
    <source>
        <dbReference type="Proteomes" id="UP000223968"/>
    </source>
</evidence>
<evidence type="ECO:0000256" key="1">
    <source>
        <dbReference type="ARBA" id="ARBA00001971"/>
    </source>
</evidence>
<evidence type="ECO:0000256" key="3">
    <source>
        <dbReference type="ARBA" id="ARBA00022617"/>
    </source>
</evidence>
<dbReference type="GO" id="GO:0016705">
    <property type="term" value="F:oxidoreductase activity, acting on paired donors, with incorporation or reduction of molecular oxygen"/>
    <property type="evidence" value="ECO:0007669"/>
    <property type="project" value="InterPro"/>
</dbReference>
<evidence type="ECO:0000313" key="11">
    <source>
        <dbReference type="EMBL" id="PGG95904.1"/>
    </source>
</evidence>
<keyword evidence="7 9" id="KW-0503">Monooxygenase</keyword>
<evidence type="ECO:0000256" key="7">
    <source>
        <dbReference type="ARBA" id="ARBA00023033"/>
    </source>
</evidence>
<reference evidence="11 12" key="1">
    <citation type="submission" date="2017-10" db="EMBL/GenBank/DDBJ databases">
        <title>Comparative genomics in systemic dimorphic fungi from Ajellomycetaceae.</title>
        <authorList>
            <person name="Munoz J.F."/>
            <person name="Mcewen J.G."/>
            <person name="Clay O.K."/>
            <person name="Cuomo C.A."/>
        </authorList>
    </citation>
    <scope>NUCLEOTIDE SEQUENCE [LARGE SCALE GENOMIC DNA]</scope>
    <source>
        <strain evidence="11 12">UAMH5409</strain>
    </source>
</reference>
<accession>A0A2B7WH57</accession>
<dbReference type="STRING" id="1447875.A0A2B7WH57"/>
<dbReference type="EMBL" id="PDNB01000305">
    <property type="protein sequence ID" value="PGG95904.1"/>
    <property type="molecule type" value="Genomic_DNA"/>
</dbReference>
<proteinExistence type="inferred from homology"/>
<keyword evidence="4 8" id="KW-0479">Metal-binding</keyword>
<dbReference type="Proteomes" id="UP000223968">
    <property type="component" value="Unassembled WGS sequence"/>
</dbReference>
<dbReference type="PROSITE" id="PS00086">
    <property type="entry name" value="CYTOCHROME_P450"/>
    <property type="match status" value="1"/>
</dbReference>
<dbReference type="PANTHER" id="PTHR46206">
    <property type="entry name" value="CYTOCHROME P450"/>
    <property type="match status" value="1"/>
</dbReference>
<keyword evidence="12" id="KW-1185">Reference proteome</keyword>
<evidence type="ECO:0000256" key="4">
    <source>
        <dbReference type="ARBA" id="ARBA00022723"/>
    </source>
</evidence>
<sequence>MLATKYQDSVFASILIGLIIALVKLLLPIWVRAIKLSRIPLADKRPGEFLDTKRKQRMVQNYRQILKDGLEKYPGGFQIAGETSRQIVIPPQYANFVNVDPRFTTAEPLDAFIKITFAGFEGSNSILGHTKSKDMFLTMMRSKINKNLGNLTEDLVDEASAAISETWGLENEWHELPLMSAVLSVVCRLSTRVFLGPDLCKNPDWLQLVVRYAINTFVCARTLRRYPEVIARIIQCFLKDCRVLRNQVATARRLLGPYIAKHLETVESARRGIADMPRDGIVWMHETANGQPYDPVIIQLGVSVTAIHTTTDLLTQTILDIVAHPEIITPLRKEIEQVVAEDGWRNMTLQKMKLLDSVVKETQRLKPASGATTGRYANEEITLPSGLVIPKGAFVFTSMQRMWDDEDYPDHEEWDGYRFYNKRKEPGKENSYQLVSTCPEHLGFGHGLHACPGRFLAAAEVKVALSYILMNYDLECATQEVPKPLINGMEFMSNPEAKLRVRRRKL</sequence>
<keyword evidence="5 9" id="KW-0560">Oxidoreductase</keyword>
<dbReference type="InterPro" id="IPR002401">
    <property type="entry name" value="Cyt_P450_E_grp-I"/>
</dbReference>
<dbReference type="GO" id="GO:0020037">
    <property type="term" value="F:heme binding"/>
    <property type="evidence" value="ECO:0007669"/>
    <property type="project" value="InterPro"/>
</dbReference>
<dbReference type="PRINTS" id="PR00463">
    <property type="entry name" value="EP450I"/>
</dbReference>
<dbReference type="GO" id="GO:0005506">
    <property type="term" value="F:iron ion binding"/>
    <property type="evidence" value="ECO:0007669"/>
    <property type="project" value="InterPro"/>
</dbReference>
<feature type="binding site" description="axial binding residue" evidence="8">
    <location>
        <position position="451"/>
    </location>
    <ligand>
        <name>heme</name>
        <dbReference type="ChEBI" id="CHEBI:30413"/>
    </ligand>
    <ligandPart>
        <name>Fe</name>
        <dbReference type="ChEBI" id="CHEBI:18248"/>
    </ligandPart>
</feature>
<gene>
    <name evidence="11" type="ORF">AJ79_09814</name>
</gene>
<keyword evidence="10" id="KW-0812">Transmembrane</keyword>
<dbReference type="CDD" id="cd11041">
    <property type="entry name" value="CYP503A1-like"/>
    <property type="match status" value="1"/>
</dbReference>
<dbReference type="InterPro" id="IPR036396">
    <property type="entry name" value="Cyt_P450_sf"/>
</dbReference>
<dbReference type="OrthoDB" id="1844152at2759"/>
<comment type="cofactor">
    <cofactor evidence="1 8">
        <name>heme</name>
        <dbReference type="ChEBI" id="CHEBI:30413"/>
    </cofactor>
</comment>
<evidence type="ECO:0000256" key="2">
    <source>
        <dbReference type="ARBA" id="ARBA00010617"/>
    </source>
</evidence>
<evidence type="ECO:0000256" key="10">
    <source>
        <dbReference type="SAM" id="Phobius"/>
    </source>
</evidence>
<dbReference type="InterPro" id="IPR001128">
    <property type="entry name" value="Cyt_P450"/>
</dbReference>
<comment type="similarity">
    <text evidence="2 9">Belongs to the cytochrome P450 family.</text>
</comment>
<feature type="transmembrane region" description="Helical" evidence="10">
    <location>
        <begin position="12"/>
        <end position="31"/>
    </location>
</feature>
<evidence type="ECO:0000256" key="8">
    <source>
        <dbReference type="PIRSR" id="PIRSR602401-1"/>
    </source>
</evidence>
<protein>
    <recommendedName>
        <fullName evidence="13">Cytochrome P450 monooxygenase</fullName>
    </recommendedName>
</protein>
<keyword evidence="3 8" id="KW-0349">Heme</keyword>
<dbReference type="Pfam" id="PF00067">
    <property type="entry name" value="p450"/>
    <property type="match status" value="1"/>
</dbReference>
<name>A0A2B7WH57_9EURO</name>
<keyword evidence="10" id="KW-0472">Membrane</keyword>
<dbReference type="SUPFAM" id="SSF48264">
    <property type="entry name" value="Cytochrome P450"/>
    <property type="match status" value="1"/>
</dbReference>
<evidence type="ECO:0008006" key="13">
    <source>
        <dbReference type="Google" id="ProtNLM"/>
    </source>
</evidence>
<evidence type="ECO:0000256" key="9">
    <source>
        <dbReference type="RuleBase" id="RU000461"/>
    </source>
</evidence>
<evidence type="ECO:0000256" key="5">
    <source>
        <dbReference type="ARBA" id="ARBA00023002"/>
    </source>
</evidence>
<dbReference type="InterPro" id="IPR017972">
    <property type="entry name" value="Cyt_P450_CS"/>
</dbReference>
<keyword evidence="6 8" id="KW-0408">Iron</keyword>
<dbReference type="GO" id="GO:0004497">
    <property type="term" value="F:monooxygenase activity"/>
    <property type="evidence" value="ECO:0007669"/>
    <property type="project" value="UniProtKB-KW"/>
</dbReference>